<keyword evidence="1" id="KW-0812">Transmembrane</keyword>
<name>A0A1Y0AZZ3_9LAMI</name>
<feature type="transmembrane region" description="Helical" evidence="1">
    <location>
        <begin position="36"/>
        <end position="52"/>
    </location>
</feature>
<protein>
    <submittedName>
        <fullName evidence="2">Uncharacterized protein</fullName>
    </submittedName>
</protein>
<dbReference type="AlphaFoldDB" id="A0A1Y0AZZ3"/>
<evidence type="ECO:0000313" key="2">
    <source>
        <dbReference type="EMBL" id="ART30698.1"/>
    </source>
</evidence>
<keyword evidence="2" id="KW-0496">Mitochondrion</keyword>
<accession>A0A1Y0AZZ3</accession>
<organism evidence="2">
    <name type="scientific">Utricularia reniformis</name>
    <dbReference type="NCBI Taxonomy" id="192314"/>
    <lineage>
        <taxon>Eukaryota</taxon>
        <taxon>Viridiplantae</taxon>
        <taxon>Streptophyta</taxon>
        <taxon>Embryophyta</taxon>
        <taxon>Tracheophyta</taxon>
        <taxon>Spermatophyta</taxon>
        <taxon>Magnoliopsida</taxon>
        <taxon>eudicotyledons</taxon>
        <taxon>Gunneridae</taxon>
        <taxon>Pentapetalae</taxon>
        <taxon>asterids</taxon>
        <taxon>lamiids</taxon>
        <taxon>Lamiales</taxon>
        <taxon>Lentibulariaceae</taxon>
        <taxon>Utricularia</taxon>
    </lineage>
</organism>
<evidence type="ECO:0000256" key="1">
    <source>
        <dbReference type="SAM" id="Phobius"/>
    </source>
</evidence>
<feature type="transmembrane region" description="Helical" evidence="1">
    <location>
        <begin position="7"/>
        <end position="24"/>
    </location>
</feature>
<gene>
    <name evidence="2" type="ORF">AEK19_MT0435</name>
</gene>
<reference evidence="2" key="1">
    <citation type="submission" date="2017-03" db="EMBL/GenBank/DDBJ databases">
        <title>The mitochondrial genome of the carnivorous plant Utricularia reniformis (Lentibulariaceae): structure, comparative analysis and evolutionary landmarks.</title>
        <authorList>
            <person name="Silva S.R."/>
            <person name="Alvarenga D.O."/>
            <person name="Michael T.P."/>
            <person name="Miranda V.F.O."/>
            <person name="Varani A.M."/>
        </authorList>
    </citation>
    <scope>NUCLEOTIDE SEQUENCE</scope>
</reference>
<proteinExistence type="predicted"/>
<keyword evidence="1" id="KW-1133">Transmembrane helix</keyword>
<sequence length="54" mass="6385">MNVRLDWAYFVAAFRSFINLWQVWGFPPFSCQQSGLIGLVLPLLLWLVRIPLQY</sequence>
<geneLocation type="mitochondrion" evidence="2"/>
<keyword evidence="1" id="KW-0472">Membrane</keyword>
<dbReference type="EMBL" id="KY774314">
    <property type="protein sequence ID" value="ART30698.1"/>
    <property type="molecule type" value="Genomic_DNA"/>
</dbReference>